<accession>A0A0D0LTY5</accession>
<proteinExistence type="predicted"/>
<dbReference type="EMBL" id="JXQQ01000026">
    <property type="protein sequence ID" value="KIQ32703.1"/>
    <property type="molecule type" value="Genomic_DNA"/>
</dbReference>
<sequence>MQRPSEVQPNLQPVVELRGEGATFAYAVRAPRSKGVIPPSSYKNGGFDTLPECLRDVAKALGGNFKRIYVRLDGHCVGERDIAELRLSPDKVAAELKSECDALNALHIKPAAISAQKKSGPVVAE</sequence>
<comment type="caution">
    <text evidence="1">The sequence shown here is derived from an EMBL/GenBank/DDBJ whole genome shotgun (WGS) entry which is preliminary data.</text>
</comment>
<evidence type="ECO:0000313" key="2">
    <source>
        <dbReference type="Proteomes" id="UP000032067"/>
    </source>
</evidence>
<dbReference type="AlphaFoldDB" id="A0A0D0LTY5"/>
<dbReference type="RefSeq" id="WP_042578939.1">
    <property type="nucleotide sequence ID" value="NZ_JXQQ01000026.1"/>
</dbReference>
<reference evidence="1 2" key="1">
    <citation type="submission" date="2014-12" db="EMBL/GenBank/DDBJ databases">
        <title>16Stimator: statistical estimation of ribosomal gene copy numbers from draft genome assemblies.</title>
        <authorList>
            <person name="Perisin M.A."/>
            <person name="Vetter M."/>
            <person name="Gilbert J.A."/>
            <person name="Bergelson J."/>
        </authorList>
    </citation>
    <scope>NUCLEOTIDE SEQUENCE [LARGE SCALE GENOMIC DNA]</scope>
    <source>
        <strain evidence="1 2">MEDvA23</strain>
    </source>
</reference>
<dbReference type="Proteomes" id="UP000032067">
    <property type="component" value="Unassembled WGS sequence"/>
</dbReference>
<organism evidence="1 2">
    <name type="scientific">Variovorax paradoxus</name>
    <dbReference type="NCBI Taxonomy" id="34073"/>
    <lineage>
        <taxon>Bacteria</taxon>
        <taxon>Pseudomonadati</taxon>
        <taxon>Pseudomonadota</taxon>
        <taxon>Betaproteobacteria</taxon>
        <taxon>Burkholderiales</taxon>
        <taxon>Comamonadaceae</taxon>
        <taxon>Variovorax</taxon>
    </lineage>
</organism>
<evidence type="ECO:0000313" key="1">
    <source>
        <dbReference type="EMBL" id="KIQ32703.1"/>
    </source>
</evidence>
<gene>
    <name evidence="1" type="ORF">RT97_11630</name>
</gene>
<protein>
    <submittedName>
        <fullName evidence="1">Uncharacterized protein</fullName>
    </submittedName>
</protein>
<dbReference type="OrthoDB" id="8852671at2"/>
<name>A0A0D0LTY5_VARPD</name>